<gene>
    <name evidence="4" type="primary">LOC102800560</name>
</gene>
<feature type="region of interest" description="Disordered" evidence="1">
    <location>
        <begin position="377"/>
        <end position="439"/>
    </location>
</feature>
<evidence type="ECO:0000256" key="1">
    <source>
        <dbReference type="SAM" id="MobiDB-lite"/>
    </source>
</evidence>
<keyword evidence="3" id="KW-1185">Reference proteome</keyword>
<keyword evidence="2" id="KW-0732">Signal</keyword>
<feature type="region of interest" description="Disordered" evidence="1">
    <location>
        <begin position="122"/>
        <end position="147"/>
    </location>
</feature>
<evidence type="ECO:0000313" key="4">
    <source>
        <dbReference type="RefSeq" id="XP_006811160.1"/>
    </source>
</evidence>
<feature type="region of interest" description="Disordered" evidence="1">
    <location>
        <begin position="269"/>
        <end position="294"/>
    </location>
</feature>
<reference evidence="4" key="1">
    <citation type="submission" date="2025-08" db="UniProtKB">
        <authorList>
            <consortium name="RefSeq"/>
        </authorList>
    </citation>
    <scope>IDENTIFICATION</scope>
    <source>
        <tissue evidence="4">Testes</tissue>
    </source>
</reference>
<proteinExistence type="predicted"/>
<evidence type="ECO:0000313" key="3">
    <source>
        <dbReference type="Proteomes" id="UP000694865"/>
    </source>
</evidence>
<dbReference type="RefSeq" id="XP_006811160.1">
    <property type="nucleotide sequence ID" value="XM_006811097.1"/>
</dbReference>
<evidence type="ECO:0000256" key="2">
    <source>
        <dbReference type="SAM" id="SignalP"/>
    </source>
</evidence>
<protein>
    <submittedName>
        <fullName evidence="4">GPI-anchored protein PB15E9.01c-like</fullName>
    </submittedName>
</protein>
<organism evidence="3 4">
    <name type="scientific">Saccoglossus kowalevskii</name>
    <name type="common">Acorn worm</name>
    <dbReference type="NCBI Taxonomy" id="10224"/>
    <lineage>
        <taxon>Eukaryota</taxon>
        <taxon>Metazoa</taxon>
        <taxon>Hemichordata</taxon>
        <taxon>Enteropneusta</taxon>
        <taxon>Harrimaniidae</taxon>
        <taxon>Saccoglossus</taxon>
    </lineage>
</organism>
<feature type="chain" id="PRO_5045821585" evidence="2">
    <location>
        <begin position="20"/>
        <end position="439"/>
    </location>
</feature>
<dbReference type="Proteomes" id="UP000694865">
    <property type="component" value="Unplaced"/>
</dbReference>
<name>A0ABM0LTR9_SACKO</name>
<sequence>MAFIFILFLLLVPINGVNGSTTEAGCVMVPWDECSATCGPSGVRNRSCNGTYTETEACNRYCISGILEGSACKCFNNFTGVCCENYVSPTNLTRTSNIGASELTIQHETDQTEVIHLTAATESQLSESTASTHQTASPSFVDKSDSTSMSATVSPMITFQTSTHASNTGETGPIIQHRTDQTEGIHLTSAGESVTRESTTDPYQAYKSNKPFMTAATMTRDNNNAGTMTAASKNTDSSSPYYGTTYMYKSDSTSMTANNIAPVTTSIPFQTSTQTPRTDNIETTTGHISGQTTGVHLSTAEERKADERSSGTHLVVSPSLQTHRHVTTEAATMHNGNYAETTAHVSTKTGGTSSYSSTSAIKTILMGVYETDTTNLTTTDMSTVSPNIRRQTASQASSTDETGPTGHTTDKPQSTHPTTVTAEDSKETESTTESHQLSL</sequence>
<dbReference type="GeneID" id="102800560"/>
<accession>A0ABM0LTR9</accession>
<feature type="compositionally biased region" description="Polar residues" evidence="1">
    <location>
        <begin position="384"/>
        <end position="422"/>
    </location>
</feature>
<feature type="compositionally biased region" description="Polar residues" evidence="1">
    <location>
        <begin position="122"/>
        <end position="138"/>
    </location>
</feature>
<feature type="signal peptide" evidence="2">
    <location>
        <begin position="1"/>
        <end position="19"/>
    </location>
</feature>